<organism evidence="2 3">
    <name type="scientific">Novosphingobium marinum</name>
    <dbReference type="NCBI Taxonomy" id="1514948"/>
    <lineage>
        <taxon>Bacteria</taxon>
        <taxon>Pseudomonadati</taxon>
        <taxon>Pseudomonadota</taxon>
        <taxon>Alphaproteobacteria</taxon>
        <taxon>Sphingomonadales</taxon>
        <taxon>Sphingomonadaceae</taxon>
        <taxon>Novosphingobium</taxon>
    </lineage>
</organism>
<evidence type="ECO:0000313" key="3">
    <source>
        <dbReference type="Proteomes" id="UP000522081"/>
    </source>
</evidence>
<comment type="caution">
    <text evidence="2">The sequence shown here is derived from an EMBL/GenBank/DDBJ whole genome shotgun (WGS) entry which is preliminary data.</text>
</comment>
<dbReference type="RefSeq" id="WP_179407815.1">
    <property type="nucleotide sequence ID" value="NZ_BMGF01000004.1"/>
</dbReference>
<reference evidence="2 3" key="1">
    <citation type="submission" date="2020-07" db="EMBL/GenBank/DDBJ databases">
        <title>Genomic Encyclopedia of Type Strains, Phase IV (KMG-IV): sequencing the most valuable type-strain genomes for metagenomic binning, comparative biology and taxonomic classification.</title>
        <authorList>
            <person name="Goeker M."/>
        </authorList>
    </citation>
    <scope>NUCLEOTIDE SEQUENCE [LARGE SCALE GENOMIC DNA]</scope>
    <source>
        <strain evidence="2 3">DSM 29043</strain>
    </source>
</reference>
<dbReference type="EMBL" id="JACBZF010000004">
    <property type="protein sequence ID" value="NYH96204.1"/>
    <property type="molecule type" value="Genomic_DNA"/>
</dbReference>
<dbReference type="Proteomes" id="UP000522081">
    <property type="component" value="Unassembled WGS sequence"/>
</dbReference>
<dbReference type="PROSITE" id="PS51257">
    <property type="entry name" value="PROKAR_LIPOPROTEIN"/>
    <property type="match status" value="1"/>
</dbReference>
<sequence>MKSVAQLAITVALFTGLSACEDQKVPERQAGAGGEILERSVSDDMLPYDTVRSQPPLVSEAPEDDASGDAEAEADAEDAGD</sequence>
<dbReference type="AlphaFoldDB" id="A0A7Y9XX53"/>
<gene>
    <name evidence="2" type="ORF">FHS75_002536</name>
</gene>
<protein>
    <submittedName>
        <fullName evidence="2">Uncharacterized protein</fullName>
    </submittedName>
</protein>
<keyword evidence="3" id="KW-1185">Reference proteome</keyword>
<feature type="compositionally biased region" description="Acidic residues" evidence="1">
    <location>
        <begin position="61"/>
        <end position="81"/>
    </location>
</feature>
<proteinExistence type="predicted"/>
<evidence type="ECO:0000256" key="1">
    <source>
        <dbReference type="SAM" id="MobiDB-lite"/>
    </source>
</evidence>
<evidence type="ECO:0000313" key="2">
    <source>
        <dbReference type="EMBL" id="NYH96204.1"/>
    </source>
</evidence>
<name>A0A7Y9XX53_9SPHN</name>
<feature type="region of interest" description="Disordered" evidence="1">
    <location>
        <begin position="26"/>
        <end position="81"/>
    </location>
</feature>
<accession>A0A7Y9XX53</accession>